<name>A0A4V2MXK9_9APHY</name>
<evidence type="ECO:0000313" key="4">
    <source>
        <dbReference type="Proteomes" id="UP000292702"/>
    </source>
</evidence>
<dbReference type="OrthoDB" id="3063971at2759"/>
<feature type="coiled-coil region" evidence="1">
    <location>
        <begin position="51"/>
        <end position="85"/>
    </location>
</feature>
<evidence type="ECO:0000256" key="2">
    <source>
        <dbReference type="SAM" id="SignalP"/>
    </source>
</evidence>
<dbReference type="PANTHER" id="PTHR38926">
    <property type="entry name" value="F-BOX DOMAIN CONTAINING PROTEIN, EXPRESSED"/>
    <property type="match status" value="1"/>
</dbReference>
<feature type="chain" id="PRO_5020261584" evidence="2">
    <location>
        <begin position="19"/>
        <end position="579"/>
    </location>
</feature>
<keyword evidence="4" id="KW-1185">Reference proteome</keyword>
<evidence type="ECO:0000256" key="1">
    <source>
        <dbReference type="SAM" id="Coils"/>
    </source>
</evidence>
<accession>A0A4V2MXK9</accession>
<dbReference type="Proteomes" id="UP000292702">
    <property type="component" value="Unassembled WGS sequence"/>
</dbReference>
<comment type="caution">
    <text evidence="3">The sequence shown here is derived from an EMBL/GenBank/DDBJ whole genome shotgun (WGS) entry which is preliminary data.</text>
</comment>
<dbReference type="InterPro" id="IPR032675">
    <property type="entry name" value="LRR_dom_sf"/>
</dbReference>
<dbReference type="PANTHER" id="PTHR38926:SF5">
    <property type="entry name" value="F-BOX AND LEUCINE-RICH REPEAT PROTEIN 6"/>
    <property type="match status" value="1"/>
</dbReference>
<protein>
    <submittedName>
        <fullName evidence="3">Uncharacterized protein</fullName>
    </submittedName>
</protein>
<keyword evidence="2" id="KW-0732">Signal</keyword>
<keyword evidence="1" id="KW-0175">Coiled coil</keyword>
<dbReference type="AlphaFoldDB" id="A0A4V2MXK9"/>
<evidence type="ECO:0000313" key="3">
    <source>
        <dbReference type="EMBL" id="TCD70487.1"/>
    </source>
</evidence>
<dbReference type="InterPro" id="IPR006553">
    <property type="entry name" value="Leu-rich_rpt_Cys-con_subtyp"/>
</dbReference>
<dbReference type="SMART" id="SM00367">
    <property type="entry name" value="LRR_CC"/>
    <property type="match status" value="1"/>
</dbReference>
<dbReference type="SUPFAM" id="SSF81383">
    <property type="entry name" value="F-box domain"/>
    <property type="match status" value="1"/>
</dbReference>
<reference evidence="3 4" key="1">
    <citation type="submission" date="2018-11" db="EMBL/GenBank/DDBJ databases">
        <title>Genome assembly of Steccherinum ochraceum LE-BIN_3174, the white-rot fungus of the Steccherinaceae family (The Residual Polyporoid clade, Polyporales, Basidiomycota).</title>
        <authorList>
            <person name="Fedorova T.V."/>
            <person name="Glazunova O.A."/>
            <person name="Landesman E.O."/>
            <person name="Moiseenko K.V."/>
            <person name="Psurtseva N.V."/>
            <person name="Savinova O.S."/>
            <person name="Shakhova N.V."/>
            <person name="Tyazhelova T.V."/>
            <person name="Vasina D.V."/>
        </authorList>
    </citation>
    <scope>NUCLEOTIDE SEQUENCE [LARGE SCALE GENOMIC DNA]</scope>
    <source>
        <strain evidence="3 4">LE-BIN_3174</strain>
    </source>
</reference>
<dbReference type="SUPFAM" id="SSF52047">
    <property type="entry name" value="RNI-like"/>
    <property type="match status" value="1"/>
</dbReference>
<proteinExistence type="predicted"/>
<gene>
    <name evidence="3" type="ORF">EIP91_003248</name>
</gene>
<sequence length="579" mass="65084">MISILLLVLSKWLTGLQGLLAPRKTLKMSRDISVYRREPTLDEVAEASAHIATSVKDITALQSQIQELQDQMRMLQRQQAGHYRDIERHKGVITLARRIPPELLASIFEICVDGGWTRGPIVVSHVCSQWRLAAQDPRVWSRIYVNLDDTNTIGRMRHWLRMARAAPLDITLVASARVWPRYVSDVMTLLSKHSEQWVSLTLDVEALQNVQAVVTSCLLLDTLPHLRTVRITTMGVQVGPLTEGESEGDLALAQAFTPERAPSLHTLSLHLVSLPERISLPSHLLSLKLDFAETLPPIPIPAQSLVDLLNPLERLERLSLSLPLQHEQPFILEPDQSITLESLTSLTIFGPTDLNDLLSYVRAPSLRQLRLRSLEDLGYRQTPIGPSLHAFLQASPLVEHLELYDVDLSPEYFASCFPALENLTELRLHESAISGATLKLLYGRGHASYGGETAPSALRMCPRLTKLDVRWCGHLSGKSLVELVRSRLPPPKKSGDDSTIADATADAPITEITAINCCFVEEQDVLDLAKTTLCRVVIRDSDYCHLRRCCDNLRYRQRLQFRHFMELSPEQRSSIRLIL</sequence>
<feature type="signal peptide" evidence="2">
    <location>
        <begin position="1"/>
        <end position="18"/>
    </location>
</feature>
<dbReference type="Gene3D" id="3.80.10.10">
    <property type="entry name" value="Ribonuclease Inhibitor"/>
    <property type="match status" value="1"/>
</dbReference>
<organism evidence="3 4">
    <name type="scientific">Steccherinum ochraceum</name>
    <dbReference type="NCBI Taxonomy" id="92696"/>
    <lineage>
        <taxon>Eukaryota</taxon>
        <taxon>Fungi</taxon>
        <taxon>Dikarya</taxon>
        <taxon>Basidiomycota</taxon>
        <taxon>Agaricomycotina</taxon>
        <taxon>Agaricomycetes</taxon>
        <taxon>Polyporales</taxon>
        <taxon>Steccherinaceae</taxon>
        <taxon>Steccherinum</taxon>
    </lineage>
</organism>
<dbReference type="STRING" id="92696.A0A4V2MXK9"/>
<dbReference type="Gene3D" id="1.20.1280.50">
    <property type="match status" value="1"/>
</dbReference>
<dbReference type="EMBL" id="RWJN01000020">
    <property type="protein sequence ID" value="TCD70487.1"/>
    <property type="molecule type" value="Genomic_DNA"/>
</dbReference>
<dbReference type="InterPro" id="IPR036047">
    <property type="entry name" value="F-box-like_dom_sf"/>
</dbReference>